<evidence type="ECO:0000256" key="4">
    <source>
        <dbReference type="RuleBase" id="RU364078"/>
    </source>
</evidence>
<gene>
    <name evidence="3 8" type="primary">coaBC</name>
    <name evidence="8" type="ORF">ACFSUC_01115</name>
</gene>
<feature type="binding site" evidence="3">
    <location>
        <position position="288"/>
    </location>
    <ligand>
        <name>CTP</name>
        <dbReference type="ChEBI" id="CHEBI:37563"/>
    </ligand>
</feature>
<reference evidence="9" key="1">
    <citation type="journal article" date="2019" name="Int. J. Syst. Evol. Microbiol.">
        <title>The Global Catalogue of Microorganisms (GCM) 10K type strain sequencing project: providing services to taxonomists for standard genome sequencing and annotation.</title>
        <authorList>
            <consortium name="The Broad Institute Genomics Platform"/>
            <consortium name="The Broad Institute Genome Sequencing Center for Infectious Disease"/>
            <person name="Wu L."/>
            <person name="Ma J."/>
        </authorList>
    </citation>
    <scope>NUCLEOTIDE SEQUENCE [LARGE SCALE GENOMIC DNA]</scope>
    <source>
        <strain evidence="9">KCTC 33676</strain>
    </source>
</reference>
<feature type="region of interest" description="Phosphopantothenoylcysteine decarboxylase" evidence="3">
    <location>
        <begin position="1"/>
        <end position="189"/>
    </location>
</feature>
<dbReference type="Pfam" id="PF02441">
    <property type="entry name" value="Flavoprotein"/>
    <property type="match status" value="1"/>
</dbReference>
<comment type="similarity">
    <text evidence="3 4">In the C-terminal section; belongs to the PPC synthetase family.</text>
</comment>
<dbReference type="RefSeq" id="WP_379927540.1">
    <property type="nucleotide sequence ID" value="NZ_JBHUMM010000001.1"/>
</dbReference>
<dbReference type="PANTHER" id="PTHR14359:SF6">
    <property type="entry name" value="PHOSPHOPANTOTHENOYLCYSTEINE DECARBOXYLASE"/>
    <property type="match status" value="1"/>
</dbReference>
<feature type="domain" description="Flavoprotein" evidence="6">
    <location>
        <begin position="5"/>
        <end position="175"/>
    </location>
</feature>
<feature type="binding site" evidence="3">
    <location>
        <position position="278"/>
    </location>
    <ligand>
        <name>CTP</name>
        <dbReference type="ChEBI" id="CHEBI:37563"/>
    </ligand>
</feature>
<feature type="region of interest" description="Disordered" evidence="5">
    <location>
        <begin position="284"/>
        <end position="306"/>
    </location>
</feature>
<dbReference type="EC" id="4.1.1.36" evidence="3"/>
<dbReference type="InterPro" id="IPR036551">
    <property type="entry name" value="Flavin_trans-like"/>
</dbReference>
<evidence type="ECO:0000256" key="3">
    <source>
        <dbReference type="HAMAP-Rule" id="MF_02225"/>
    </source>
</evidence>
<evidence type="ECO:0000259" key="6">
    <source>
        <dbReference type="Pfam" id="PF02441"/>
    </source>
</evidence>
<dbReference type="SUPFAM" id="SSF102645">
    <property type="entry name" value="CoaB-like"/>
    <property type="match status" value="1"/>
</dbReference>
<dbReference type="PANTHER" id="PTHR14359">
    <property type="entry name" value="HOMO-OLIGOMERIC FLAVIN CONTAINING CYS DECARBOXYLASE FAMILY"/>
    <property type="match status" value="1"/>
</dbReference>
<comment type="pathway">
    <text evidence="3 4">Cofactor biosynthesis; coenzyme A biosynthesis; CoA from (R)-pantothenate: step 3/5.</text>
</comment>
<comment type="caution">
    <text evidence="3">Lacks conserved residue(s) required for the propagation of feature annotation.</text>
</comment>
<organism evidence="8 9">
    <name type="scientific">Marinicrinis sediminis</name>
    <dbReference type="NCBI Taxonomy" id="1652465"/>
    <lineage>
        <taxon>Bacteria</taxon>
        <taxon>Bacillati</taxon>
        <taxon>Bacillota</taxon>
        <taxon>Bacilli</taxon>
        <taxon>Bacillales</taxon>
        <taxon>Paenibacillaceae</taxon>
    </lineage>
</organism>
<comment type="function">
    <text evidence="4">Catalyzes two steps in the biosynthesis of coenzyme A. In the first step cysteine is conjugated to 4'-phosphopantothenate to form 4-phosphopantothenoylcysteine, in the latter compound is decarboxylated to form 4'-phosphopantotheine.</text>
</comment>
<feature type="region of interest" description="Phosphopantothenate--cysteine ligase" evidence="3">
    <location>
        <begin position="190"/>
        <end position="423"/>
    </location>
</feature>
<keyword evidence="1 3" id="KW-0210">Decarboxylase</keyword>
<protein>
    <recommendedName>
        <fullName evidence="3">Coenzyme A biosynthesis bifunctional protein CoaBC</fullName>
    </recommendedName>
    <alternativeName>
        <fullName evidence="3">DNA/pantothenate metabolism flavoprotein</fullName>
    </alternativeName>
    <alternativeName>
        <fullName evidence="3">Phosphopantothenoylcysteine synthetase/decarboxylase</fullName>
        <shortName evidence="3">PPCS-PPCDC</shortName>
    </alternativeName>
    <domain>
        <recommendedName>
            <fullName evidence="3">Phosphopantothenoylcysteine decarboxylase</fullName>
            <shortName evidence="3">PPC decarboxylase</shortName>
            <shortName evidence="3">PPC-DC</shortName>
            <ecNumber evidence="3">4.1.1.36</ecNumber>
        </recommendedName>
        <alternativeName>
            <fullName evidence="3">CoaC</fullName>
        </alternativeName>
    </domain>
    <domain>
        <recommendedName>
            <fullName evidence="3">Phosphopantothenate--cysteine ligase</fullName>
            <ecNumber evidence="3">6.3.2.5</ecNumber>
        </recommendedName>
        <alternativeName>
            <fullName evidence="3">CoaB</fullName>
        </alternativeName>
        <alternativeName>
            <fullName evidence="3">Phosphopantothenoylcysteine synthetase</fullName>
            <shortName evidence="3">PPC synthetase</shortName>
            <shortName evidence="3">PPC-S</shortName>
        </alternativeName>
    </domain>
</protein>
<dbReference type="Proteomes" id="UP001597497">
    <property type="component" value="Unassembled WGS sequence"/>
</dbReference>
<evidence type="ECO:0000313" key="8">
    <source>
        <dbReference type="EMBL" id="MFD2670203.1"/>
    </source>
</evidence>
<comment type="catalytic activity">
    <reaction evidence="3 4">
        <text>N-[(R)-4-phosphopantothenoyl]-L-cysteine + H(+) = (R)-4'-phosphopantetheine + CO2</text>
        <dbReference type="Rhea" id="RHEA:16793"/>
        <dbReference type="ChEBI" id="CHEBI:15378"/>
        <dbReference type="ChEBI" id="CHEBI:16526"/>
        <dbReference type="ChEBI" id="CHEBI:59458"/>
        <dbReference type="ChEBI" id="CHEBI:61723"/>
        <dbReference type="EC" id="4.1.1.36"/>
    </reaction>
</comment>
<sequence length="423" mass="46082">MLKGKTIVIGVCGGIASYKAVGLCSMLVKAGAKVQVMMTQSAAKFVTPFTFQTISRHQVYTDTFEEQDAARISHIDVADHADLIVIAPATANMIGKMAHGLADDMMSTTLLATTAPIWVSPAMNVHMLAHAAVQHNLEILRQRGVRILDPAEGQLACGYTGKGRLPEPEDLFQEIQCYFQAEHSWQGKRLLVTAGGTRERIDPVRYIGNDSSGKMGYALAEAAARKGADVVLVSANVAIPAPEGVRLVQVETAEQMRSAVLQEFDQSHVVIKAAAVADYRPIRTETKKRKKQPLEPGASQQTDADNWTIELVPNPDILAELGERRTHQFIIGFAAETHDLAHYAMDKLRRKKCQLMVANDISAEGAGFHGDTNIVSLFDDNGLLMAFPQMTKRELADRILSVAEQKLPGSSSEVQGGERDALR</sequence>
<dbReference type="GO" id="GO:0004632">
    <property type="term" value="F:phosphopantothenate--cysteine ligase activity"/>
    <property type="evidence" value="ECO:0007669"/>
    <property type="project" value="UniProtKB-EC"/>
</dbReference>
<keyword evidence="3 4" id="KW-0288">FMN</keyword>
<dbReference type="EC" id="6.3.2.5" evidence="3"/>
<evidence type="ECO:0000256" key="5">
    <source>
        <dbReference type="SAM" id="MobiDB-lite"/>
    </source>
</evidence>
<dbReference type="InterPro" id="IPR035929">
    <property type="entry name" value="CoaB-like_sf"/>
</dbReference>
<feature type="binding site" evidence="3">
    <location>
        <position position="333"/>
    </location>
    <ligand>
        <name>CTP</name>
        <dbReference type="ChEBI" id="CHEBI:37563"/>
    </ligand>
</feature>
<keyword evidence="3" id="KW-0479">Metal-binding</keyword>
<dbReference type="Gene3D" id="3.40.50.1950">
    <property type="entry name" value="Flavin prenyltransferase-like"/>
    <property type="match status" value="1"/>
</dbReference>
<feature type="active site" description="Proton donor" evidence="3">
    <location>
        <position position="157"/>
    </location>
</feature>
<feature type="binding site" evidence="3">
    <location>
        <position position="351"/>
    </location>
    <ligand>
        <name>CTP</name>
        <dbReference type="ChEBI" id="CHEBI:37563"/>
    </ligand>
</feature>
<dbReference type="SUPFAM" id="SSF52507">
    <property type="entry name" value="Homo-oligomeric flavin-containing Cys decarboxylases, HFCD"/>
    <property type="match status" value="1"/>
</dbReference>
<evidence type="ECO:0000256" key="2">
    <source>
        <dbReference type="ARBA" id="ARBA00023239"/>
    </source>
</evidence>
<keyword evidence="2 3" id="KW-0456">Lyase</keyword>
<comment type="cofactor">
    <cofactor evidence="3">
        <name>Mg(2+)</name>
        <dbReference type="ChEBI" id="CHEBI:18420"/>
    </cofactor>
</comment>
<keyword evidence="9" id="KW-1185">Reference proteome</keyword>
<dbReference type="GO" id="GO:0004633">
    <property type="term" value="F:phosphopantothenoylcysteine decarboxylase activity"/>
    <property type="evidence" value="ECO:0007669"/>
    <property type="project" value="UniProtKB-EC"/>
</dbReference>
<feature type="binding site" evidence="3">
    <location>
        <begin position="315"/>
        <end position="318"/>
    </location>
    <ligand>
        <name>CTP</name>
        <dbReference type="ChEBI" id="CHEBI:37563"/>
    </ligand>
</feature>
<dbReference type="NCBIfam" id="TIGR00521">
    <property type="entry name" value="coaBC_dfp"/>
    <property type="match status" value="1"/>
</dbReference>
<evidence type="ECO:0000313" key="9">
    <source>
        <dbReference type="Proteomes" id="UP001597497"/>
    </source>
</evidence>
<dbReference type="InterPro" id="IPR003382">
    <property type="entry name" value="Flavoprotein"/>
</dbReference>
<comment type="similarity">
    <text evidence="3 4">In the N-terminal section; belongs to the HFCD (homo-oligomeric flavin containing Cys decarboxylase) superfamily.</text>
</comment>
<keyword evidence="3 4" id="KW-0436">Ligase</keyword>
<comment type="catalytic activity">
    <reaction evidence="3 4">
        <text>(R)-4'-phosphopantothenate + L-cysteine + CTP = N-[(R)-4-phosphopantothenoyl]-L-cysteine + CMP + diphosphate + H(+)</text>
        <dbReference type="Rhea" id="RHEA:19397"/>
        <dbReference type="ChEBI" id="CHEBI:10986"/>
        <dbReference type="ChEBI" id="CHEBI:15378"/>
        <dbReference type="ChEBI" id="CHEBI:33019"/>
        <dbReference type="ChEBI" id="CHEBI:35235"/>
        <dbReference type="ChEBI" id="CHEBI:37563"/>
        <dbReference type="ChEBI" id="CHEBI:59458"/>
        <dbReference type="ChEBI" id="CHEBI:60377"/>
        <dbReference type="EC" id="6.3.2.5"/>
    </reaction>
</comment>
<comment type="function">
    <text evidence="3">Catalyzes two sequential steps in the biosynthesis of coenzyme A. In the first step cysteine is conjugated to 4'-phosphopantothenate to form 4-phosphopantothenoylcysteine. In the second step the latter compound is decarboxylated to form 4'-phosphopantotheine.</text>
</comment>
<dbReference type="Pfam" id="PF04127">
    <property type="entry name" value="DFP"/>
    <property type="match status" value="1"/>
</dbReference>
<proteinExistence type="inferred from homology"/>
<evidence type="ECO:0000256" key="1">
    <source>
        <dbReference type="ARBA" id="ARBA00022793"/>
    </source>
</evidence>
<comment type="pathway">
    <text evidence="3 4">Cofactor biosynthesis; coenzyme A biosynthesis; CoA from (R)-pantothenate: step 2/5.</text>
</comment>
<feature type="binding site" evidence="3">
    <location>
        <position position="347"/>
    </location>
    <ligand>
        <name>CTP</name>
        <dbReference type="ChEBI" id="CHEBI:37563"/>
    </ligand>
</feature>
<keyword evidence="3" id="KW-0460">Magnesium</keyword>
<dbReference type="Gene3D" id="3.40.50.10300">
    <property type="entry name" value="CoaB-like"/>
    <property type="match status" value="1"/>
</dbReference>
<name>A0ABW5R5F1_9BACL</name>
<keyword evidence="3" id="KW-0511">Multifunctional enzyme</keyword>
<accession>A0ABW5R5F1</accession>
<keyword evidence="3 4" id="KW-0285">Flavoprotein</keyword>
<dbReference type="InterPro" id="IPR007085">
    <property type="entry name" value="DNA/pantothenate-metab_flavo_C"/>
</dbReference>
<comment type="cofactor">
    <cofactor evidence="3">
        <name>FMN</name>
        <dbReference type="ChEBI" id="CHEBI:58210"/>
    </cofactor>
    <text evidence="3">Binds 1 FMN per subunit.</text>
</comment>
<dbReference type="HAMAP" id="MF_02225">
    <property type="entry name" value="CoaBC"/>
    <property type="match status" value="1"/>
</dbReference>
<feature type="domain" description="DNA/pantothenate metabolism flavoprotein C-terminal" evidence="7">
    <location>
        <begin position="185"/>
        <end position="403"/>
    </location>
</feature>
<comment type="caution">
    <text evidence="8">The sequence shown here is derived from an EMBL/GenBank/DDBJ whole genome shotgun (WGS) entry which is preliminary data.</text>
</comment>
<evidence type="ECO:0000259" key="7">
    <source>
        <dbReference type="Pfam" id="PF04127"/>
    </source>
</evidence>
<dbReference type="InterPro" id="IPR005252">
    <property type="entry name" value="CoaBC"/>
</dbReference>
<dbReference type="EMBL" id="JBHUMM010000001">
    <property type="protein sequence ID" value="MFD2670203.1"/>
    <property type="molecule type" value="Genomic_DNA"/>
</dbReference>